<keyword evidence="2" id="KW-1185">Reference proteome</keyword>
<sequence>MTPSNSSFRMLKSSCHQKQGLLFLRVQLFMAIVRRRLQSVFQSIPSELVQQEYLTKKYIHGLNERFIPMEKLDVKICGPLLLQLATGLSSVKHRTNSNLPLFCRSGVDGIPIFVTSDTDPEFTTDVGSKQVGSVNVPLSGSGTDRSAGVQMIFGGTEITVECVEKATGKITQLNIDFLMLYFIRK</sequence>
<evidence type="ECO:0000313" key="2">
    <source>
        <dbReference type="Proteomes" id="UP000828390"/>
    </source>
</evidence>
<reference evidence="1" key="2">
    <citation type="submission" date="2020-11" db="EMBL/GenBank/DDBJ databases">
        <authorList>
            <person name="McCartney M.A."/>
            <person name="Auch B."/>
            <person name="Kono T."/>
            <person name="Mallez S."/>
            <person name="Becker A."/>
            <person name="Gohl D.M."/>
            <person name="Silverstein K.A.T."/>
            <person name="Koren S."/>
            <person name="Bechman K.B."/>
            <person name="Herman A."/>
            <person name="Abrahante J.E."/>
            <person name="Garbe J."/>
        </authorList>
    </citation>
    <scope>NUCLEOTIDE SEQUENCE</scope>
    <source>
        <strain evidence="1">Duluth1</strain>
        <tissue evidence="1">Whole animal</tissue>
    </source>
</reference>
<dbReference type="Proteomes" id="UP000828390">
    <property type="component" value="Unassembled WGS sequence"/>
</dbReference>
<name>A0A9D4K731_DREPO</name>
<accession>A0A9D4K731</accession>
<dbReference type="AlphaFoldDB" id="A0A9D4K731"/>
<organism evidence="1 2">
    <name type="scientific">Dreissena polymorpha</name>
    <name type="common">Zebra mussel</name>
    <name type="synonym">Mytilus polymorpha</name>
    <dbReference type="NCBI Taxonomy" id="45954"/>
    <lineage>
        <taxon>Eukaryota</taxon>
        <taxon>Metazoa</taxon>
        <taxon>Spiralia</taxon>
        <taxon>Lophotrochozoa</taxon>
        <taxon>Mollusca</taxon>
        <taxon>Bivalvia</taxon>
        <taxon>Autobranchia</taxon>
        <taxon>Heteroconchia</taxon>
        <taxon>Euheterodonta</taxon>
        <taxon>Imparidentia</taxon>
        <taxon>Neoheterodontei</taxon>
        <taxon>Myida</taxon>
        <taxon>Dreissenoidea</taxon>
        <taxon>Dreissenidae</taxon>
        <taxon>Dreissena</taxon>
    </lineage>
</organism>
<protein>
    <submittedName>
        <fullName evidence="1">Uncharacterized protein</fullName>
    </submittedName>
</protein>
<comment type="caution">
    <text evidence="1">The sequence shown here is derived from an EMBL/GenBank/DDBJ whole genome shotgun (WGS) entry which is preliminary data.</text>
</comment>
<dbReference type="EMBL" id="JAIWYP010000004">
    <property type="protein sequence ID" value="KAH3834072.1"/>
    <property type="molecule type" value="Genomic_DNA"/>
</dbReference>
<gene>
    <name evidence="1" type="ORF">DPMN_107390</name>
</gene>
<evidence type="ECO:0000313" key="1">
    <source>
        <dbReference type="EMBL" id="KAH3834072.1"/>
    </source>
</evidence>
<reference evidence="1" key="1">
    <citation type="journal article" date="2019" name="bioRxiv">
        <title>The Genome of the Zebra Mussel, Dreissena polymorpha: A Resource for Invasive Species Research.</title>
        <authorList>
            <person name="McCartney M.A."/>
            <person name="Auch B."/>
            <person name="Kono T."/>
            <person name="Mallez S."/>
            <person name="Zhang Y."/>
            <person name="Obille A."/>
            <person name="Becker A."/>
            <person name="Abrahante J.E."/>
            <person name="Garbe J."/>
            <person name="Badalamenti J.P."/>
            <person name="Herman A."/>
            <person name="Mangelson H."/>
            <person name="Liachko I."/>
            <person name="Sullivan S."/>
            <person name="Sone E.D."/>
            <person name="Koren S."/>
            <person name="Silverstein K.A.T."/>
            <person name="Beckman K.B."/>
            <person name="Gohl D.M."/>
        </authorList>
    </citation>
    <scope>NUCLEOTIDE SEQUENCE</scope>
    <source>
        <strain evidence="1">Duluth1</strain>
        <tissue evidence="1">Whole animal</tissue>
    </source>
</reference>
<proteinExistence type="predicted"/>